<proteinExistence type="predicted"/>
<accession>A0A562ZFA1</accession>
<dbReference type="RefSeq" id="WP_145896831.1">
    <property type="nucleotide sequence ID" value="NZ_VOBQ01000027.1"/>
</dbReference>
<dbReference type="OrthoDB" id="8564128at2"/>
<dbReference type="SUPFAM" id="SSF52096">
    <property type="entry name" value="ClpP/crotonase"/>
    <property type="match status" value="1"/>
</dbReference>
<feature type="chain" id="PRO_5021762616" evidence="1">
    <location>
        <begin position="32"/>
        <end position="234"/>
    </location>
</feature>
<keyword evidence="3" id="KW-1185">Reference proteome</keyword>
<feature type="signal peptide" evidence="1">
    <location>
        <begin position="1"/>
        <end position="31"/>
    </location>
</feature>
<name>A0A562ZFA1_9BURK</name>
<gene>
    <name evidence="2" type="ORF">FN976_26890</name>
</gene>
<dbReference type="EMBL" id="VOBQ01000027">
    <property type="protein sequence ID" value="TWO66009.1"/>
    <property type="molecule type" value="Genomic_DNA"/>
</dbReference>
<evidence type="ECO:0000313" key="3">
    <source>
        <dbReference type="Proteomes" id="UP000318199"/>
    </source>
</evidence>
<organism evidence="2 3">
    <name type="scientific">Caenimonas sedimenti</name>
    <dbReference type="NCBI Taxonomy" id="2596921"/>
    <lineage>
        <taxon>Bacteria</taxon>
        <taxon>Pseudomonadati</taxon>
        <taxon>Pseudomonadota</taxon>
        <taxon>Betaproteobacteria</taxon>
        <taxon>Burkholderiales</taxon>
        <taxon>Comamonadaceae</taxon>
        <taxon>Caenimonas</taxon>
    </lineage>
</organism>
<sequence length="234" mass="25428">MHKGITRATRSGLRWLSSIALTMALPLTAAAMEVEVKVPYVILSGSVNGTEMRALKAALEENPGITTVVLKNSPGGDARTGYMMGEFIRERGLNTGVSGLCASSCSRFFLGGKERFFTDDQPLNRTAVALHGNYGHDGKLIDTAVGPLKAWIIKYSDGKARPDLVEQWVRLPINRGMAYFYHPTESPAGYGPTRLLICQGTEENLQRSKLCAKPDMGNALDNGIVTSLEVLKVR</sequence>
<evidence type="ECO:0000256" key="1">
    <source>
        <dbReference type="SAM" id="SignalP"/>
    </source>
</evidence>
<dbReference type="Proteomes" id="UP000318199">
    <property type="component" value="Unassembled WGS sequence"/>
</dbReference>
<dbReference type="AlphaFoldDB" id="A0A562ZFA1"/>
<dbReference type="InterPro" id="IPR029045">
    <property type="entry name" value="ClpP/crotonase-like_dom_sf"/>
</dbReference>
<reference evidence="2 3" key="1">
    <citation type="submission" date="2019-07" db="EMBL/GenBank/DDBJ databases">
        <title>Caenimonas sedimenti sp. nov., isolated from activated sludge.</title>
        <authorList>
            <person name="Xu J."/>
        </authorList>
    </citation>
    <scope>NUCLEOTIDE SEQUENCE [LARGE SCALE GENOMIC DNA]</scope>
    <source>
        <strain evidence="2 3">HX-9-20</strain>
    </source>
</reference>
<keyword evidence="1" id="KW-0732">Signal</keyword>
<protein>
    <submittedName>
        <fullName evidence="2">Uncharacterized protein</fullName>
    </submittedName>
</protein>
<comment type="caution">
    <text evidence="2">The sequence shown here is derived from an EMBL/GenBank/DDBJ whole genome shotgun (WGS) entry which is preliminary data.</text>
</comment>
<evidence type="ECO:0000313" key="2">
    <source>
        <dbReference type="EMBL" id="TWO66009.1"/>
    </source>
</evidence>